<dbReference type="InterPro" id="IPR025847">
    <property type="entry name" value="MEDS_domain"/>
</dbReference>
<sequence>MMESASARQQSTDDPFRHIGLIYRDPDEYAAGCVSFLERGLALGDPAMVAVPGGKGDLIRERLGDRAAGVTFHDMAVAGRNPGRIIPSVLLAFAGAHMGRRAWIIGEPIWPGRSPLEYPACVAHEALINTAFSGRDAAILCPYDASGLTAREIEDAGSTHPEMWEGLESWTSPSYADPVVTAATFDWPLPLPPRQAAMFPFEGIGALTALRDFVAGWAASAGLPEVRIADLLISVNELATNTAEHARRPGTVWMWREDGLVVCQIDDCGRIDDPMVGRIPPPDAAGRGRGILIVNELSDLVRLHCHPGGTSVRIHFELPRA</sequence>
<evidence type="ECO:0000259" key="3">
    <source>
        <dbReference type="Pfam" id="PF14417"/>
    </source>
</evidence>
<evidence type="ECO:0000256" key="1">
    <source>
        <dbReference type="ARBA" id="ARBA00022527"/>
    </source>
</evidence>
<dbReference type="Pfam" id="PF14417">
    <property type="entry name" value="MEDS"/>
    <property type="match status" value="1"/>
</dbReference>
<keyword evidence="1" id="KW-0723">Serine/threonine-protein kinase</keyword>
<protein>
    <submittedName>
        <fullName evidence="4">Anti-sigma factor RsbA family regulatory protein</fullName>
    </submittedName>
</protein>
<evidence type="ECO:0000259" key="2">
    <source>
        <dbReference type="Pfam" id="PF13581"/>
    </source>
</evidence>
<dbReference type="Pfam" id="PF13581">
    <property type="entry name" value="HATPase_c_2"/>
    <property type="match status" value="1"/>
</dbReference>
<comment type="caution">
    <text evidence="4">The sequence shown here is derived from an EMBL/GenBank/DDBJ whole genome shotgun (WGS) entry which is preliminary data.</text>
</comment>
<evidence type="ECO:0000313" key="4">
    <source>
        <dbReference type="EMBL" id="MFC6086434.1"/>
    </source>
</evidence>
<dbReference type="InterPro" id="IPR036890">
    <property type="entry name" value="HATPase_C_sf"/>
</dbReference>
<dbReference type="PANTHER" id="PTHR35526:SF3">
    <property type="entry name" value="ANTI-SIGMA-F FACTOR RSBW"/>
    <property type="match status" value="1"/>
</dbReference>
<accession>A0ABW1NSV4</accession>
<name>A0ABW1NSV4_9ACTN</name>
<dbReference type="SUPFAM" id="SSF55874">
    <property type="entry name" value="ATPase domain of HSP90 chaperone/DNA topoisomerase II/histidine kinase"/>
    <property type="match status" value="1"/>
</dbReference>
<dbReference type="EMBL" id="JBHSRF010000087">
    <property type="protein sequence ID" value="MFC6086434.1"/>
    <property type="molecule type" value="Genomic_DNA"/>
</dbReference>
<dbReference type="Proteomes" id="UP001596137">
    <property type="component" value="Unassembled WGS sequence"/>
</dbReference>
<dbReference type="RefSeq" id="WP_380761618.1">
    <property type="nucleotide sequence ID" value="NZ_JBHSRF010000087.1"/>
</dbReference>
<dbReference type="InterPro" id="IPR003594">
    <property type="entry name" value="HATPase_dom"/>
</dbReference>
<keyword evidence="1" id="KW-0418">Kinase</keyword>
<gene>
    <name evidence="4" type="ORF">ACFP1K_35050</name>
</gene>
<dbReference type="NCBIfam" id="NF041045">
    <property type="entry name" value="RsbA_anti_sig"/>
    <property type="match status" value="1"/>
</dbReference>
<feature type="domain" description="Histidine kinase/HSP90-like ATPase" evidence="2">
    <location>
        <begin position="206"/>
        <end position="314"/>
    </location>
</feature>
<evidence type="ECO:0000313" key="5">
    <source>
        <dbReference type="Proteomes" id="UP001596137"/>
    </source>
</evidence>
<proteinExistence type="predicted"/>
<reference evidence="5" key="1">
    <citation type="journal article" date="2019" name="Int. J. Syst. Evol. Microbiol.">
        <title>The Global Catalogue of Microorganisms (GCM) 10K type strain sequencing project: providing services to taxonomists for standard genome sequencing and annotation.</title>
        <authorList>
            <consortium name="The Broad Institute Genomics Platform"/>
            <consortium name="The Broad Institute Genome Sequencing Center for Infectious Disease"/>
            <person name="Wu L."/>
            <person name="Ma J."/>
        </authorList>
    </citation>
    <scope>NUCLEOTIDE SEQUENCE [LARGE SCALE GENOMIC DNA]</scope>
    <source>
        <strain evidence="5">JCM 30346</strain>
    </source>
</reference>
<dbReference type="Gene3D" id="3.30.565.10">
    <property type="entry name" value="Histidine kinase-like ATPase, C-terminal domain"/>
    <property type="match status" value="1"/>
</dbReference>
<dbReference type="PANTHER" id="PTHR35526">
    <property type="entry name" value="ANTI-SIGMA-F FACTOR RSBW-RELATED"/>
    <property type="match status" value="1"/>
</dbReference>
<feature type="domain" description="MEDS" evidence="3">
    <location>
        <begin position="17"/>
        <end position="161"/>
    </location>
</feature>
<organism evidence="4 5">
    <name type="scientific">Sphaerisporangium aureirubrum</name>
    <dbReference type="NCBI Taxonomy" id="1544736"/>
    <lineage>
        <taxon>Bacteria</taxon>
        <taxon>Bacillati</taxon>
        <taxon>Actinomycetota</taxon>
        <taxon>Actinomycetes</taxon>
        <taxon>Streptosporangiales</taxon>
        <taxon>Streptosporangiaceae</taxon>
        <taxon>Sphaerisporangium</taxon>
    </lineage>
</organism>
<dbReference type="InterPro" id="IPR050267">
    <property type="entry name" value="Anti-sigma-factor_SerPK"/>
</dbReference>
<dbReference type="InterPro" id="IPR047718">
    <property type="entry name" value="RsbA-like_anti_sig"/>
</dbReference>
<dbReference type="CDD" id="cd16936">
    <property type="entry name" value="HATPase_RsbW-like"/>
    <property type="match status" value="1"/>
</dbReference>
<keyword evidence="1" id="KW-0808">Transferase</keyword>
<keyword evidence="5" id="KW-1185">Reference proteome</keyword>